<protein>
    <submittedName>
        <fullName evidence="2">Uncharacterized protein</fullName>
    </submittedName>
</protein>
<gene>
    <name evidence="2" type="ORF">EV420DRAFT_1480805</name>
</gene>
<evidence type="ECO:0000313" key="3">
    <source>
        <dbReference type="Proteomes" id="UP001175211"/>
    </source>
</evidence>
<feature type="signal peptide" evidence="1">
    <location>
        <begin position="1"/>
        <end position="16"/>
    </location>
</feature>
<dbReference type="Proteomes" id="UP001175211">
    <property type="component" value="Unassembled WGS sequence"/>
</dbReference>
<comment type="caution">
    <text evidence="2">The sequence shown here is derived from an EMBL/GenBank/DDBJ whole genome shotgun (WGS) entry which is preliminary data.</text>
</comment>
<name>A0AA39KEI0_ARMTA</name>
<accession>A0AA39KEI0</accession>
<keyword evidence="1" id="KW-0732">Signal</keyword>
<organism evidence="2 3">
    <name type="scientific">Armillaria tabescens</name>
    <name type="common">Ringless honey mushroom</name>
    <name type="synonym">Agaricus tabescens</name>
    <dbReference type="NCBI Taxonomy" id="1929756"/>
    <lineage>
        <taxon>Eukaryota</taxon>
        <taxon>Fungi</taxon>
        <taxon>Dikarya</taxon>
        <taxon>Basidiomycota</taxon>
        <taxon>Agaricomycotina</taxon>
        <taxon>Agaricomycetes</taxon>
        <taxon>Agaricomycetidae</taxon>
        <taxon>Agaricales</taxon>
        <taxon>Marasmiineae</taxon>
        <taxon>Physalacriaceae</taxon>
        <taxon>Desarmillaria</taxon>
    </lineage>
</organism>
<dbReference type="AlphaFoldDB" id="A0AA39KEI0"/>
<evidence type="ECO:0000313" key="2">
    <source>
        <dbReference type="EMBL" id="KAK0457333.1"/>
    </source>
</evidence>
<proteinExistence type="predicted"/>
<dbReference type="EMBL" id="JAUEPS010000022">
    <property type="protein sequence ID" value="KAK0457333.1"/>
    <property type="molecule type" value="Genomic_DNA"/>
</dbReference>
<dbReference type="GeneID" id="85353254"/>
<reference evidence="2" key="1">
    <citation type="submission" date="2023-06" db="EMBL/GenBank/DDBJ databases">
        <authorList>
            <consortium name="Lawrence Berkeley National Laboratory"/>
            <person name="Ahrendt S."/>
            <person name="Sahu N."/>
            <person name="Indic B."/>
            <person name="Wong-Bajracharya J."/>
            <person name="Merenyi Z."/>
            <person name="Ke H.-M."/>
            <person name="Monk M."/>
            <person name="Kocsube S."/>
            <person name="Drula E."/>
            <person name="Lipzen A."/>
            <person name="Balint B."/>
            <person name="Henrissat B."/>
            <person name="Andreopoulos B."/>
            <person name="Martin F.M."/>
            <person name="Harder C.B."/>
            <person name="Rigling D."/>
            <person name="Ford K.L."/>
            <person name="Foster G.D."/>
            <person name="Pangilinan J."/>
            <person name="Papanicolaou A."/>
            <person name="Barry K."/>
            <person name="LaButti K."/>
            <person name="Viragh M."/>
            <person name="Koriabine M."/>
            <person name="Yan M."/>
            <person name="Riley R."/>
            <person name="Champramary S."/>
            <person name="Plett K.L."/>
            <person name="Tsai I.J."/>
            <person name="Slot J."/>
            <person name="Sipos G."/>
            <person name="Plett J."/>
            <person name="Nagy L.G."/>
            <person name="Grigoriev I.V."/>
        </authorList>
    </citation>
    <scope>NUCLEOTIDE SEQUENCE</scope>
    <source>
        <strain evidence="2">CCBAS 213</strain>
    </source>
</reference>
<evidence type="ECO:0000256" key="1">
    <source>
        <dbReference type="SAM" id="SignalP"/>
    </source>
</evidence>
<sequence>MPAVLPLMIRSLSVLPFPLFPPLAVLVAWSSSLRVEFLCPVRESAAMRREHTIQVQNNALQKDVESALGSYFRKEKQMVPSALLDIRPSRRTNEHAKQSQEGLLWIPKNGTSRCLIRAYPSMTIFYRALEHACSTIKSPGVTGLRCAAPLPLNSLGRASLTLIHAITRKNTDPPEAGSSMMNAGNIDLSHGQPYAAGSNLRSIKGCHSFNGVGKSEACSTNDFSNAVLKGGEMWGSHLSEITPNIQINVASGHIPVQWNHFQGSR</sequence>
<dbReference type="RefSeq" id="XP_060329648.1">
    <property type="nucleotide sequence ID" value="XM_060469706.1"/>
</dbReference>
<feature type="chain" id="PRO_5041299545" evidence="1">
    <location>
        <begin position="17"/>
        <end position="265"/>
    </location>
</feature>
<keyword evidence="3" id="KW-1185">Reference proteome</keyword>